<proteinExistence type="inferred from homology"/>
<protein>
    <recommendedName>
        <fullName evidence="5">Cytochrome P450</fullName>
    </recommendedName>
</protein>
<gene>
    <name evidence="3" type="ORF">PMAYCL1PPCAC_05264</name>
</gene>
<sequence length="67" mass="7924">ENWMEQRRFIVTTLREFGVGKTLMEEKIRNSAQNLIDHIAKQDLSNVDLRWSIQVFVANIINEFLFG</sequence>
<accession>A0AAN4Z8G9</accession>
<evidence type="ECO:0000313" key="4">
    <source>
        <dbReference type="Proteomes" id="UP001328107"/>
    </source>
</evidence>
<dbReference type="PANTHER" id="PTHR24284:SF1">
    <property type="entry name" value="CYTOCHROME P450 FAMILY"/>
    <property type="match status" value="1"/>
</dbReference>
<dbReference type="Proteomes" id="UP001328107">
    <property type="component" value="Unassembled WGS sequence"/>
</dbReference>
<name>A0AAN4Z8G9_9BILA</name>
<feature type="non-terminal residue" evidence="3">
    <location>
        <position position="1"/>
    </location>
</feature>
<dbReference type="GO" id="GO:0004497">
    <property type="term" value="F:monooxygenase activity"/>
    <property type="evidence" value="ECO:0007669"/>
    <property type="project" value="UniProtKB-KW"/>
</dbReference>
<organism evidence="3 4">
    <name type="scientific">Pristionchus mayeri</name>
    <dbReference type="NCBI Taxonomy" id="1317129"/>
    <lineage>
        <taxon>Eukaryota</taxon>
        <taxon>Metazoa</taxon>
        <taxon>Ecdysozoa</taxon>
        <taxon>Nematoda</taxon>
        <taxon>Chromadorea</taxon>
        <taxon>Rhabditida</taxon>
        <taxon>Rhabditina</taxon>
        <taxon>Diplogasteromorpha</taxon>
        <taxon>Diplogasteroidea</taxon>
        <taxon>Neodiplogasteridae</taxon>
        <taxon>Pristionchus</taxon>
    </lineage>
</organism>
<dbReference type="SUPFAM" id="SSF48264">
    <property type="entry name" value="Cytochrome P450"/>
    <property type="match status" value="1"/>
</dbReference>
<keyword evidence="4" id="KW-1185">Reference proteome</keyword>
<dbReference type="AlphaFoldDB" id="A0AAN4Z8G9"/>
<dbReference type="GO" id="GO:0016705">
    <property type="term" value="F:oxidoreductase activity, acting on paired donors, with incorporation or reduction of molecular oxygen"/>
    <property type="evidence" value="ECO:0007669"/>
    <property type="project" value="InterPro"/>
</dbReference>
<keyword evidence="2" id="KW-0560">Oxidoreductase</keyword>
<evidence type="ECO:0008006" key="5">
    <source>
        <dbReference type="Google" id="ProtNLM"/>
    </source>
</evidence>
<dbReference type="InterPro" id="IPR001128">
    <property type="entry name" value="Cyt_P450"/>
</dbReference>
<dbReference type="PANTHER" id="PTHR24284">
    <property type="entry name" value="CYTOCHROME P450 FAMILY"/>
    <property type="match status" value="1"/>
</dbReference>
<feature type="non-terminal residue" evidence="3">
    <location>
        <position position="67"/>
    </location>
</feature>
<dbReference type="Pfam" id="PF00067">
    <property type="entry name" value="p450"/>
    <property type="match status" value="1"/>
</dbReference>
<keyword evidence="2" id="KW-0503">Monooxygenase</keyword>
<dbReference type="GO" id="GO:0020037">
    <property type="term" value="F:heme binding"/>
    <property type="evidence" value="ECO:0007669"/>
    <property type="project" value="InterPro"/>
</dbReference>
<comment type="caution">
    <text evidence="3">The sequence shown here is derived from an EMBL/GenBank/DDBJ whole genome shotgun (WGS) entry which is preliminary data.</text>
</comment>
<dbReference type="InterPro" id="IPR036396">
    <property type="entry name" value="Cyt_P450_sf"/>
</dbReference>
<reference evidence="4" key="1">
    <citation type="submission" date="2022-10" db="EMBL/GenBank/DDBJ databases">
        <title>Genome assembly of Pristionchus species.</title>
        <authorList>
            <person name="Yoshida K."/>
            <person name="Sommer R.J."/>
        </authorList>
    </citation>
    <scope>NUCLEOTIDE SEQUENCE [LARGE SCALE GENOMIC DNA]</scope>
    <source>
        <strain evidence="4">RS5460</strain>
    </source>
</reference>
<evidence type="ECO:0000313" key="3">
    <source>
        <dbReference type="EMBL" id="GMR35069.1"/>
    </source>
</evidence>
<evidence type="ECO:0000256" key="2">
    <source>
        <dbReference type="ARBA" id="ARBA00023033"/>
    </source>
</evidence>
<evidence type="ECO:0000256" key="1">
    <source>
        <dbReference type="ARBA" id="ARBA00010617"/>
    </source>
</evidence>
<dbReference type="Gene3D" id="1.10.630.10">
    <property type="entry name" value="Cytochrome P450"/>
    <property type="match status" value="1"/>
</dbReference>
<dbReference type="GO" id="GO:0005506">
    <property type="term" value="F:iron ion binding"/>
    <property type="evidence" value="ECO:0007669"/>
    <property type="project" value="InterPro"/>
</dbReference>
<dbReference type="EMBL" id="BTRK01000002">
    <property type="protein sequence ID" value="GMR35069.1"/>
    <property type="molecule type" value="Genomic_DNA"/>
</dbReference>
<comment type="similarity">
    <text evidence="1">Belongs to the cytochrome P450 family.</text>
</comment>